<dbReference type="Proteomes" id="UP000075243">
    <property type="component" value="Chromosome 8"/>
</dbReference>
<keyword evidence="1" id="KW-1133">Transmembrane helix</keyword>
<name>A0A151T6U7_CAJCA</name>
<sequence length="54" mass="6402">MCTNSLSRQISCTTNNFVMWMKCPSFINSLILVNVMKISFPRSYLCFFFFTFLQ</sequence>
<reference evidence="2 3" key="1">
    <citation type="journal article" date="2012" name="Nat. Biotechnol.">
        <title>Draft genome sequence of pigeonpea (Cajanus cajan), an orphan legume crop of resource-poor farmers.</title>
        <authorList>
            <person name="Varshney R.K."/>
            <person name="Chen W."/>
            <person name="Li Y."/>
            <person name="Bharti A.K."/>
            <person name="Saxena R.K."/>
            <person name="Schlueter J.A."/>
            <person name="Donoghue M.T."/>
            <person name="Azam S."/>
            <person name="Fan G."/>
            <person name="Whaley A.M."/>
            <person name="Farmer A.D."/>
            <person name="Sheridan J."/>
            <person name="Iwata A."/>
            <person name="Tuteja R."/>
            <person name="Penmetsa R.V."/>
            <person name="Wu W."/>
            <person name="Upadhyaya H.D."/>
            <person name="Yang S.P."/>
            <person name="Shah T."/>
            <person name="Saxena K.B."/>
            <person name="Michael T."/>
            <person name="McCombie W.R."/>
            <person name="Yang B."/>
            <person name="Zhang G."/>
            <person name="Yang H."/>
            <person name="Wang J."/>
            <person name="Spillane C."/>
            <person name="Cook D.R."/>
            <person name="May G.D."/>
            <person name="Xu X."/>
            <person name="Jackson S.A."/>
        </authorList>
    </citation>
    <scope>NUCLEOTIDE SEQUENCE [LARGE SCALE GENOMIC DNA]</scope>
    <source>
        <strain evidence="3">cv. Asha</strain>
    </source>
</reference>
<evidence type="ECO:0000313" key="2">
    <source>
        <dbReference type="EMBL" id="KYP62745.1"/>
    </source>
</evidence>
<dbReference type="EMBL" id="CM003610">
    <property type="protein sequence ID" value="KYP62745.1"/>
    <property type="molecule type" value="Genomic_DNA"/>
</dbReference>
<dbReference type="Gramene" id="C.cajan_16798.t">
    <property type="protein sequence ID" value="C.cajan_16798.t.cds1"/>
    <property type="gene ID" value="C.cajan_16798"/>
</dbReference>
<keyword evidence="1" id="KW-0812">Transmembrane</keyword>
<proteinExistence type="predicted"/>
<organism evidence="2 3">
    <name type="scientific">Cajanus cajan</name>
    <name type="common">Pigeon pea</name>
    <name type="synonym">Cajanus indicus</name>
    <dbReference type="NCBI Taxonomy" id="3821"/>
    <lineage>
        <taxon>Eukaryota</taxon>
        <taxon>Viridiplantae</taxon>
        <taxon>Streptophyta</taxon>
        <taxon>Embryophyta</taxon>
        <taxon>Tracheophyta</taxon>
        <taxon>Spermatophyta</taxon>
        <taxon>Magnoliopsida</taxon>
        <taxon>eudicotyledons</taxon>
        <taxon>Gunneridae</taxon>
        <taxon>Pentapetalae</taxon>
        <taxon>rosids</taxon>
        <taxon>fabids</taxon>
        <taxon>Fabales</taxon>
        <taxon>Fabaceae</taxon>
        <taxon>Papilionoideae</taxon>
        <taxon>50 kb inversion clade</taxon>
        <taxon>NPAAA clade</taxon>
        <taxon>indigoferoid/millettioid clade</taxon>
        <taxon>Phaseoleae</taxon>
        <taxon>Cajanus</taxon>
    </lineage>
</organism>
<accession>A0A151T6U7</accession>
<evidence type="ECO:0000313" key="3">
    <source>
        <dbReference type="Proteomes" id="UP000075243"/>
    </source>
</evidence>
<keyword evidence="1" id="KW-0472">Membrane</keyword>
<gene>
    <name evidence="2" type="ORF">KK1_017293</name>
</gene>
<protein>
    <submittedName>
        <fullName evidence="2">Uncharacterized protein</fullName>
    </submittedName>
</protein>
<dbReference type="AlphaFoldDB" id="A0A151T6U7"/>
<keyword evidence="3" id="KW-1185">Reference proteome</keyword>
<feature type="transmembrane region" description="Helical" evidence="1">
    <location>
        <begin position="26"/>
        <end position="53"/>
    </location>
</feature>
<evidence type="ECO:0000256" key="1">
    <source>
        <dbReference type="SAM" id="Phobius"/>
    </source>
</evidence>